<dbReference type="InterPro" id="IPR029787">
    <property type="entry name" value="Nucleotide_cyclase"/>
</dbReference>
<dbReference type="SUPFAM" id="SSF55073">
    <property type="entry name" value="Nucleotide cyclase"/>
    <property type="match status" value="1"/>
</dbReference>
<sequence>MDCRTNETLFAIPAGPTLVTAARNDGWRVVADPGGADVVARFLASGASIVVVEGGEAADIAPLGDAVHAASAALLAIGAPDAAASCYDAGASHYLSTPADAVAMATALRYAARHVRRIRGERRVLPPAWMGDRPAEALADWIDGRDGDVTVALVALSRLDIVNAAHGRPGGDVLIAAIAAEIAGIAERLFGADASVARVGGAEFVMAMATGEAPAAAAIGQLGEALARPIVIDGTTAVLGSRLGVARREAEEAATALLRRAADALTLAKTSQASTIQIAAAEPVLSATTLAIDLHHAIDRGEIDVLFQPQVEIATGRVTGAEALARWEHSTLGPLGADALFAAADRADLGVALSDHIQELALARAAAWPVVLRDLRLSINVTAVDVARPGFAGLLLARIDASGWPRERLTVEITETGLMRDLDRAAALIERLRAGGCRVAIDDFGTGYSSLAYLKSLPLDYLKIDRALTGDIDGSARDRVIVRGVIGMARALGIATIAEGVETEAQRALLAEDGCDYYQGFLMAPPVDEAGLVGLMEGRRCG</sequence>
<dbReference type="SMART" id="SM00052">
    <property type="entry name" value="EAL"/>
    <property type="match status" value="1"/>
</dbReference>
<dbReference type="GO" id="GO:0071111">
    <property type="term" value="F:cyclic-guanylate-specific phosphodiesterase activity"/>
    <property type="evidence" value="ECO:0007669"/>
    <property type="project" value="InterPro"/>
</dbReference>
<dbReference type="InterPro" id="IPR043128">
    <property type="entry name" value="Rev_trsase/Diguanyl_cyclase"/>
</dbReference>
<organism evidence="3 4">
    <name type="scientific">Sphingomonas jinjuensis</name>
    <dbReference type="NCBI Taxonomy" id="535907"/>
    <lineage>
        <taxon>Bacteria</taxon>
        <taxon>Pseudomonadati</taxon>
        <taxon>Pseudomonadota</taxon>
        <taxon>Alphaproteobacteria</taxon>
        <taxon>Sphingomonadales</taxon>
        <taxon>Sphingomonadaceae</taxon>
        <taxon>Sphingomonas</taxon>
    </lineage>
</organism>
<comment type="caution">
    <text evidence="3">The sequence shown here is derived from an EMBL/GenBank/DDBJ whole genome shotgun (WGS) entry which is preliminary data.</text>
</comment>
<proteinExistence type="predicted"/>
<keyword evidence="4" id="KW-1185">Reference proteome</keyword>
<feature type="domain" description="EAL" evidence="1">
    <location>
        <begin position="287"/>
        <end position="540"/>
    </location>
</feature>
<dbReference type="PROSITE" id="PS50887">
    <property type="entry name" value="GGDEF"/>
    <property type="match status" value="1"/>
</dbReference>
<dbReference type="InterPro" id="IPR001633">
    <property type="entry name" value="EAL_dom"/>
</dbReference>
<accession>A0A840F9U7</accession>
<evidence type="ECO:0000313" key="4">
    <source>
        <dbReference type="Proteomes" id="UP000529795"/>
    </source>
</evidence>
<gene>
    <name evidence="3" type="ORF">GGQ80_000954</name>
</gene>
<dbReference type="Gene3D" id="3.30.70.270">
    <property type="match status" value="1"/>
</dbReference>
<dbReference type="InterPro" id="IPR035919">
    <property type="entry name" value="EAL_sf"/>
</dbReference>
<dbReference type="Proteomes" id="UP000529795">
    <property type="component" value="Unassembled WGS sequence"/>
</dbReference>
<name>A0A840F9U7_9SPHN</name>
<reference evidence="3 4" key="1">
    <citation type="submission" date="2020-08" db="EMBL/GenBank/DDBJ databases">
        <title>Genomic Encyclopedia of Type Strains, Phase IV (KMG-IV): sequencing the most valuable type-strain genomes for metagenomic binning, comparative biology and taxonomic classification.</title>
        <authorList>
            <person name="Goeker M."/>
        </authorList>
    </citation>
    <scope>NUCLEOTIDE SEQUENCE [LARGE SCALE GENOMIC DNA]</scope>
    <source>
        <strain evidence="3 4">YC6723</strain>
    </source>
</reference>
<dbReference type="InterPro" id="IPR050706">
    <property type="entry name" value="Cyclic-di-GMP_PDE-like"/>
</dbReference>
<evidence type="ECO:0000313" key="3">
    <source>
        <dbReference type="EMBL" id="MBB4153066.1"/>
    </source>
</evidence>
<dbReference type="SUPFAM" id="SSF141868">
    <property type="entry name" value="EAL domain-like"/>
    <property type="match status" value="1"/>
</dbReference>
<dbReference type="PANTHER" id="PTHR33121">
    <property type="entry name" value="CYCLIC DI-GMP PHOSPHODIESTERASE PDEF"/>
    <property type="match status" value="1"/>
</dbReference>
<dbReference type="CDD" id="cd01948">
    <property type="entry name" value="EAL"/>
    <property type="match status" value="1"/>
</dbReference>
<dbReference type="Pfam" id="PF00990">
    <property type="entry name" value="GGDEF"/>
    <property type="match status" value="1"/>
</dbReference>
<evidence type="ECO:0000259" key="2">
    <source>
        <dbReference type="PROSITE" id="PS50887"/>
    </source>
</evidence>
<dbReference type="Pfam" id="PF00563">
    <property type="entry name" value="EAL"/>
    <property type="match status" value="1"/>
</dbReference>
<protein>
    <submittedName>
        <fullName evidence="3">EAL domain-containing protein (Putative c-di-GMP-specific phosphodiesterase class I)/GGDEF domain-containing protein</fullName>
    </submittedName>
</protein>
<dbReference type="PANTHER" id="PTHR33121:SF79">
    <property type="entry name" value="CYCLIC DI-GMP PHOSPHODIESTERASE PDED-RELATED"/>
    <property type="match status" value="1"/>
</dbReference>
<feature type="domain" description="GGDEF" evidence="2">
    <location>
        <begin position="147"/>
        <end position="281"/>
    </location>
</feature>
<dbReference type="EMBL" id="JACIEV010000002">
    <property type="protein sequence ID" value="MBB4153066.1"/>
    <property type="molecule type" value="Genomic_DNA"/>
</dbReference>
<dbReference type="InterPro" id="IPR000160">
    <property type="entry name" value="GGDEF_dom"/>
</dbReference>
<dbReference type="SMART" id="SM00267">
    <property type="entry name" value="GGDEF"/>
    <property type="match status" value="1"/>
</dbReference>
<dbReference type="Gene3D" id="3.20.20.450">
    <property type="entry name" value="EAL domain"/>
    <property type="match status" value="1"/>
</dbReference>
<dbReference type="AlphaFoldDB" id="A0A840F9U7"/>
<evidence type="ECO:0000259" key="1">
    <source>
        <dbReference type="PROSITE" id="PS50883"/>
    </source>
</evidence>
<dbReference type="RefSeq" id="WP_183982739.1">
    <property type="nucleotide sequence ID" value="NZ_JACIEV010000002.1"/>
</dbReference>
<dbReference type="PROSITE" id="PS50883">
    <property type="entry name" value="EAL"/>
    <property type="match status" value="1"/>
</dbReference>